<feature type="transmembrane region" description="Helical" evidence="1">
    <location>
        <begin position="18"/>
        <end position="37"/>
    </location>
</feature>
<dbReference type="WBParaSite" id="SBAD_0000716001-mRNA-1">
    <property type="protein sequence ID" value="SBAD_0000716001-mRNA-1"/>
    <property type="gene ID" value="SBAD_0000716001"/>
</dbReference>
<dbReference type="InterPro" id="IPR056704">
    <property type="entry name" value="DUF7802"/>
</dbReference>
<reference evidence="3 4" key="2">
    <citation type="submission" date="2018-11" db="EMBL/GenBank/DDBJ databases">
        <authorList>
            <consortium name="Pathogen Informatics"/>
        </authorList>
    </citation>
    <scope>NUCLEOTIDE SEQUENCE [LARGE SCALE GENOMIC DNA]</scope>
</reference>
<keyword evidence="4" id="KW-1185">Reference proteome</keyword>
<feature type="transmembrane region" description="Helical" evidence="1">
    <location>
        <begin position="278"/>
        <end position="301"/>
    </location>
</feature>
<keyword evidence="1" id="KW-0472">Membrane</keyword>
<dbReference type="PANTHER" id="PTHR35982:SF1">
    <property type="entry name" value="SPIROCYCLASE, AVEC FAMILY"/>
    <property type="match status" value="1"/>
</dbReference>
<keyword evidence="1" id="KW-0812">Transmembrane</keyword>
<dbReference type="PANTHER" id="PTHR35982">
    <property type="entry name" value="AGAP005361-PA"/>
    <property type="match status" value="1"/>
</dbReference>
<organism evidence="5">
    <name type="scientific">Soboliphyme baturini</name>
    <dbReference type="NCBI Taxonomy" id="241478"/>
    <lineage>
        <taxon>Eukaryota</taxon>
        <taxon>Metazoa</taxon>
        <taxon>Ecdysozoa</taxon>
        <taxon>Nematoda</taxon>
        <taxon>Enoplea</taxon>
        <taxon>Dorylaimia</taxon>
        <taxon>Dioctophymatida</taxon>
        <taxon>Dioctophymatoidea</taxon>
        <taxon>Soboliphymatidae</taxon>
        <taxon>Soboliphyme</taxon>
    </lineage>
</organism>
<protein>
    <submittedName>
        <fullName evidence="5">Lipase maturation factor</fullName>
    </submittedName>
</protein>
<reference evidence="5" key="1">
    <citation type="submission" date="2016-06" db="UniProtKB">
        <authorList>
            <consortium name="WormBaseParasite"/>
        </authorList>
    </citation>
    <scope>IDENTIFICATION</scope>
</reference>
<dbReference type="Proteomes" id="UP000270296">
    <property type="component" value="Unassembled WGS sequence"/>
</dbReference>
<evidence type="ECO:0000313" key="3">
    <source>
        <dbReference type="EMBL" id="VDP11079.1"/>
    </source>
</evidence>
<sequence>MTANSQDANKWILLFKRLVSVIINLFLIGFIIHSFSFLSSSNLRDLFPAFRLGGRYAYLWIGILFFGISFETRFLYIASQNYIWHAQSILTFFGRRVPTYILLFQHPVFDFTNFISRLYFPTCIEGLAAALGSLVLTMPFNMIGSKFLWWTYHQSHPYLQERTFLVPWALPVTHAISLFVFVSLVNLLQHFLVSSDYDWKKFIREIVCVSVPAVISPYCGVVLYESVFALLTVFWHVPVRSVAITLMFSLLVLFWLIDRRSVRKYAFGREFSGNTCRLWWFDELFVLVLCLYSVFFALLFVEDPESIVSTGMHQPIGSCDQEEHFQNSFGLVSNACTSFPAFLCSPFVYHCRESGSVVLATSSESLLFITWPTRCLFASCNIRT</sequence>
<evidence type="ECO:0000256" key="1">
    <source>
        <dbReference type="SAM" id="Phobius"/>
    </source>
</evidence>
<feature type="domain" description="DUF7802" evidence="2">
    <location>
        <begin position="32"/>
        <end position="337"/>
    </location>
</feature>
<gene>
    <name evidence="3" type="ORF">SBAD_LOCUS6895</name>
</gene>
<dbReference type="AlphaFoldDB" id="A0A183ITE8"/>
<keyword evidence="1" id="KW-1133">Transmembrane helix</keyword>
<dbReference type="EMBL" id="UZAM01010132">
    <property type="protein sequence ID" value="VDP11079.1"/>
    <property type="molecule type" value="Genomic_DNA"/>
</dbReference>
<dbReference type="Pfam" id="PF25085">
    <property type="entry name" value="DUF7802"/>
    <property type="match status" value="1"/>
</dbReference>
<feature type="transmembrane region" description="Helical" evidence="1">
    <location>
        <begin position="118"/>
        <end position="144"/>
    </location>
</feature>
<evidence type="ECO:0000259" key="2">
    <source>
        <dbReference type="Pfam" id="PF25085"/>
    </source>
</evidence>
<feature type="transmembrane region" description="Helical" evidence="1">
    <location>
        <begin position="164"/>
        <end position="185"/>
    </location>
</feature>
<evidence type="ECO:0000313" key="5">
    <source>
        <dbReference type="WBParaSite" id="SBAD_0000716001-mRNA-1"/>
    </source>
</evidence>
<accession>A0A183ITE8</accession>
<feature type="transmembrane region" description="Helical" evidence="1">
    <location>
        <begin position="206"/>
        <end position="231"/>
    </location>
</feature>
<dbReference type="OrthoDB" id="188749at2759"/>
<feature type="transmembrane region" description="Helical" evidence="1">
    <location>
        <begin position="57"/>
        <end position="76"/>
    </location>
</feature>
<evidence type="ECO:0000313" key="4">
    <source>
        <dbReference type="Proteomes" id="UP000270296"/>
    </source>
</evidence>
<name>A0A183ITE8_9BILA</name>
<feature type="transmembrane region" description="Helical" evidence="1">
    <location>
        <begin position="237"/>
        <end position="257"/>
    </location>
</feature>
<proteinExistence type="predicted"/>